<dbReference type="SUPFAM" id="SSF47384">
    <property type="entry name" value="Homodimeric domain of signal transducing histidine kinase"/>
    <property type="match status" value="1"/>
</dbReference>
<dbReference type="InterPro" id="IPR003594">
    <property type="entry name" value="HATPase_dom"/>
</dbReference>
<dbReference type="Pfam" id="PF00512">
    <property type="entry name" value="HisKA"/>
    <property type="match status" value="1"/>
</dbReference>
<evidence type="ECO:0000256" key="7">
    <source>
        <dbReference type="ARBA" id="ARBA00022840"/>
    </source>
</evidence>
<dbReference type="Gene3D" id="1.10.287.130">
    <property type="match status" value="1"/>
</dbReference>
<proteinExistence type="predicted"/>
<accession>A0A378U1I5</accession>
<keyword evidence="9" id="KW-0472">Membrane</keyword>
<feature type="domain" description="Histidine kinase" evidence="10">
    <location>
        <begin position="179"/>
        <end position="380"/>
    </location>
</feature>
<dbReference type="Pfam" id="PF02518">
    <property type="entry name" value="HATPase_c"/>
    <property type="match status" value="1"/>
</dbReference>
<evidence type="ECO:0000256" key="3">
    <source>
        <dbReference type="ARBA" id="ARBA00022553"/>
    </source>
</evidence>
<keyword evidence="9" id="KW-0812">Transmembrane</keyword>
<keyword evidence="6 11" id="KW-0418">Kinase</keyword>
<dbReference type="PANTHER" id="PTHR43065">
    <property type="entry name" value="SENSOR HISTIDINE KINASE"/>
    <property type="match status" value="1"/>
</dbReference>
<feature type="transmembrane region" description="Helical" evidence="9">
    <location>
        <begin position="141"/>
        <end position="161"/>
    </location>
</feature>
<dbReference type="Proteomes" id="UP000255024">
    <property type="component" value="Unassembled WGS sequence"/>
</dbReference>
<dbReference type="AlphaFoldDB" id="A0A378U1I5"/>
<dbReference type="InterPro" id="IPR004358">
    <property type="entry name" value="Sig_transdc_His_kin-like_C"/>
</dbReference>
<keyword evidence="9" id="KW-1133">Transmembrane helix</keyword>
<dbReference type="InterPro" id="IPR036890">
    <property type="entry name" value="HATPase_C_sf"/>
</dbReference>
<evidence type="ECO:0000256" key="6">
    <source>
        <dbReference type="ARBA" id="ARBA00022777"/>
    </source>
</evidence>
<evidence type="ECO:0000256" key="5">
    <source>
        <dbReference type="ARBA" id="ARBA00022741"/>
    </source>
</evidence>
<evidence type="ECO:0000313" key="11">
    <source>
        <dbReference type="EMBL" id="STZ69017.1"/>
    </source>
</evidence>
<dbReference type="EMBL" id="UGQL01000002">
    <property type="protein sequence ID" value="STZ69017.1"/>
    <property type="molecule type" value="Genomic_DNA"/>
</dbReference>
<dbReference type="GO" id="GO:0000155">
    <property type="term" value="F:phosphorelay sensor kinase activity"/>
    <property type="evidence" value="ECO:0007669"/>
    <property type="project" value="InterPro"/>
</dbReference>
<comment type="catalytic activity">
    <reaction evidence="1">
        <text>ATP + protein L-histidine = ADP + protein N-phospho-L-histidine.</text>
        <dbReference type="EC" id="2.7.13.3"/>
    </reaction>
</comment>
<dbReference type="CDD" id="cd00082">
    <property type="entry name" value="HisKA"/>
    <property type="match status" value="1"/>
</dbReference>
<keyword evidence="5" id="KW-0547">Nucleotide-binding</keyword>
<keyword evidence="12" id="KW-1185">Reference proteome</keyword>
<reference evidence="11 12" key="1">
    <citation type="submission" date="2018-06" db="EMBL/GenBank/DDBJ databases">
        <authorList>
            <consortium name="Pathogen Informatics"/>
            <person name="Doyle S."/>
        </authorList>
    </citation>
    <scope>NUCLEOTIDE SEQUENCE [LARGE SCALE GENOMIC DNA]</scope>
    <source>
        <strain evidence="11 12">NCTC11179</strain>
    </source>
</reference>
<dbReference type="InterPro" id="IPR003661">
    <property type="entry name" value="HisK_dim/P_dom"/>
</dbReference>
<dbReference type="SUPFAM" id="SSF55874">
    <property type="entry name" value="ATPase domain of HSP90 chaperone/DNA topoisomerase II/histidine kinase"/>
    <property type="match status" value="1"/>
</dbReference>
<gene>
    <name evidence="11" type="primary">kinE</name>
    <name evidence="11" type="ORF">NCTC11179_02507</name>
</gene>
<evidence type="ECO:0000256" key="2">
    <source>
        <dbReference type="ARBA" id="ARBA00012438"/>
    </source>
</evidence>
<dbReference type="Gene3D" id="3.30.565.10">
    <property type="entry name" value="Histidine kinase-like ATPase, C-terminal domain"/>
    <property type="match status" value="1"/>
</dbReference>
<dbReference type="EC" id="2.7.13.3" evidence="2"/>
<dbReference type="SMART" id="SM00387">
    <property type="entry name" value="HATPase_c"/>
    <property type="match status" value="1"/>
</dbReference>
<dbReference type="GO" id="GO:0005524">
    <property type="term" value="F:ATP binding"/>
    <property type="evidence" value="ECO:0007669"/>
    <property type="project" value="UniProtKB-KW"/>
</dbReference>
<keyword evidence="4 11" id="KW-0808">Transferase</keyword>
<evidence type="ECO:0000256" key="9">
    <source>
        <dbReference type="SAM" id="Phobius"/>
    </source>
</evidence>
<organism evidence="11 12">
    <name type="scientific">Myroides odoratus</name>
    <name type="common">Flavobacterium odoratum</name>
    <dbReference type="NCBI Taxonomy" id="256"/>
    <lineage>
        <taxon>Bacteria</taxon>
        <taxon>Pseudomonadati</taxon>
        <taxon>Bacteroidota</taxon>
        <taxon>Flavobacteriia</taxon>
        <taxon>Flavobacteriales</taxon>
        <taxon>Flavobacteriaceae</taxon>
        <taxon>Myroides</taxon>
    </lineage>
</organism>
<keyword evidence="7" id="KW-0067">ATP-binding</keyword>
<dbReference type="InterPro" id="IPR005467">
    <property type="entry name" value="His_kinase_dom"/>
</dbReference>
<dbReference type="PROSITE" id="PS50109">
    <property type="entry name" value="HIS_KIN"/>
    <property type="match status" value="1"/>
</dbReference>
<name>A0A378U1I5_MYROD</name>
<evidence type="ECO:0000256" key="8">
    <source>
        <dbReference type="ARBA" id="ARBA00023012"/>
    </source>
</evidence>
<evidence type="ECO:0000313" key="12">
    <source>
        <dbReference type="Proteomes" id="UP000255024"/>
    </source>
</evidence>
<feature type="transmembrane region" description="Helical" evidence="9">
    <location>
        <begin position="7"/>
        <end position="25"/>
    </location>
</feature>
<keyword evidence="3" id="KW-0597">Phosphoprotein</keyword>
<sequence>MKIQREIIRWTLIATAFVVLLLILWNTYSFFQTYKEEERIKMEIWSTASNTLNEANPHDTNLELPLLILTNNTTIPIIQTNDRDSILAMVNVPLKVQESEAEALIFLRKLKNENTPIEVEVGKQKQYLYYGNSSLLLKLKYYPLALILIFVFFTVLIIIFYRSNKIAAQNRLWTGMAKETAHQIGTPLSSLLGWIELMKLEEMNPMIIEEIEKDVKRLQTIADRFSKIGSKPQLTPVDIIAETYKTYAYFQQRSSKQISFHFSAPEREIKVLLNPELHSWTIENLIKNAIDATKGKGQIELVISATNQFVHLFLTDTGGGIPKNKFEKIFEPGYTSKKRGWGLGLSLSRRIVEEYQNGKIRVHHSELGKGTTFVITYKMV</sequence>
<dbReference type="InterPro" id="IPR036097">
    <property type="entry name" value="HisK_dim/P_sf"/>
</dbReference>
<evidence type="ECO:0000256" key="4">
    <source>
        <dbReference type="ARBA" id="ARBA00022679"/>
    </source>
</evidence>
<dbReference type="PANTHER" id="PTHR43065:SF10">
    <property type="entry name" value="PEROXIDE STRESS-ACTIVATED HISTIDINE KINASE MAK3"/>
    <property type="match status" value="1"/>
</dbReference>
<dbReference type="CDD" id="cd00075">
    <property type="entry name" value="HATPase"/>
    <property type="match status" value="1"/>
</dbReference>
<protein>
    <recommendedName>
        <fullName evidence="2">histidine kinase</fullName>
        <ecNumber evidence="2">2.7.13.3</ecNumber>
    </recommendedName>
</protein>
<dbReference type="RefSeq" id="WP_115091853.1">
    <property type="nucleotide sequence ID" value="NZ_CP068107.1"/>
</dbReference>
<keyword evidence="8" id="KW-0902">Two-component regulatory system</keyword>
<evidence type="ECO:0000256" key="1">
    <source>
        <dbReference type="ARBA" id="ARBA00000085"/>
    </source>
</evidence>
<evidence type="ECO:0000259" key="10">
    <source>
        <dbReference type="PROSITE" id="PS50109"/>
    </source>
</evidence>
<dbReference type="PRINTS" id="PR00344">
    <property type="entry name" value="BCTRLSENSOR"/>
</dbReference>